<dbReference type="AlphaFoldDB" id="A0A9P8L5L8"/>
<gene>
    <name evidence="3" type="ORF">GP486_006410</name>
</gene>
<proteinExistence type="predicted"/>
<feature type="region of interest" description="Disordered" evidence="2">
    <location>
        <begin position="223"/>
        <end position="253"/>
    </location>
</feature>
<evidence type="ECO:0000313" key="3">
    <source>
        <dbReference type="EMBL" id="KAH0555645.1"/>
    </source>
</evidence>
<organism evidence="3 4">
    <name type="scientific">Trichoglossum hirsutum</name>
    <dbReference type="NCBI Taxonomy" id="265104"/>
    <lineage>
        <taxon>Eukaryota</taxon>
        <taxon>Fungi</taxon>
        <taxon>Dikarya</taxon>
        <taxon>Ascomycota</taxon>
        <taxon>Pezizomycotina</taxon>
        <taxon>Geoglossomycetes</taxon>
        <taxon>Geoglossales</taxon>
        <taxon>Geoglossaceae</taxon>
        <taxon>Trichoglossum</taxon>
    </lineage>
</organism>
<dbReference type="EMBL" id="JAGHQM010001436">
    <property type="protein sequence ID" value="KAH0555645.1"/>
    <property type="molecule type" value="Genomic_DNA"/>
</dbReference>
<feature type="coiled-coil region" evidence="1">
    <location>
        <begin position="10"/>
        <end position="55"/>
    </location>
</feature>
<feature type="compositionally biased region" description="Low complexity" evidence="2">
    <location>
        <begin position="538"/>
        <end position="555"/>
    </location>
</feature>
<feature type="compositionally biased region" description="Polar residues" evidence="2">
    <location>
        <begin position="234"/>
        <end position="253"/>
    </location>
</feature>
<keyword evidence="1" id="KW-0175">Coiled coil</keyword>
<sequence length="792" mass="88493">MSEPDYKALFLAEQQKREAAEAAVAEEQRKREVAVADEQRKRQRLELDHHNLKELTRPTTLLEFLLLCHTYTATICSAETDIRLTTNGTIPNPIGKKRPDYIRPWLEFTTLQHAIVTRLLDCYPLHDQPQVFDSELIMQAISTKTLTRLTSEKDVELISRPLIISPIDAILKHLMSLSSVRQEFRLDSPVCFFNHLNPLKNAAAVIADTETYISPARITTTLSSLSSQEQLTSNRPTTPPSSASGPHASNNTSRGQPDIICFCLESDTFRAHLGVPSSTPSGNMTSNKLVLPIELKPPHKLPRNCLKQGLHPMDLLPDVINVNKISTDKDARDQQEAERRVAATTTQLFSYMVEGGVEYGLVATGEAFVFLHINLEDPGTLYYHCLDPTTDIPNQVHGNDLLSQSAVGQILAFVLQALESSQSNKYLSKQDTIFATLDELDIWPRTPTQDTSPSAAPPRSPSSSSPPYAPPKGQRKTSKLPTRQALPRKAKSKSSCNPGGDYPTRQDESRDPTPPELDPQPAQMHIATHTTRMTHQEGTSTSGSGRSGISKSSSSNRPQKSEQQQQHAELFYPYCSPACILDLAGSSFPSLDRGCPNYRLHSDYITTNNLSFNRRSFLRLLQAQLHETRDRYIYPLGIQGAVGVVFKVVLRCSGYVIIAKGSVDMLRDHLAYESCIYTHLKPLQGIYIPVCLGLIHLSRPYYYDIGVQIKHLLLLSYGGDPLPAHIADIISPGDRWWASEHVSQTVDTIVAHGVDHQDIRVPNLLWDKHHGRVILIDFERSVIVDQKKRKRE</sequence>
<dbReference type="Proteomes" id="UP000750711">
    <property type="component" value="Unassembled WGS sequence"/>
</dbReference>
<evidence type="ECO:0008006" key="5">
    <source>
        <dbReference type="Google" id="ProtNLM"/>
    </source>
</evidence>
<feature type="region of interest" description="Disordered" evidence="2">
    <location>
        <begin position="444"/>
        <end position="565"/>
    </location>
</feature>
<dbReference type="SUPFAM" id="SSF56112">
    <property type="entry name" value="Protein kinase-like (PK-like)"/>
    <property type="match status" value="1"/>
</dbReference>
<feature type="compositionally biased region" description="Polar residues" evidence="2">
    <location>
        <begin position="556"/>
        <end position="565"/>
    </location>
</feature>
<protein>
    <recommendedName>
        <fullName evidence="5">Protein kinase domain-containing protein</fullName>
    </recommendedName>
</protein>
<feature type="compositionally biased region" description="Low complexity" evidence="2">
    <location>
        <begin position="223"/>
        <end position="233"/>
    </location>
</feature>
<keyword evidence="4" id="KW-1185">Reference proteome</keyword>
<feature type="compositionally biased region" description="Basic and acidic residues" evidence="2">
    <location>
        <begin position="504"/>
        <end position="513"/>
    </location>
</feature>
<dbReference type="InterPro" id="IPR011009">
    <property type="entry name" value="Kinase-like_dom_sf"/>
</dbReference>
<evidence type="ECO:0000313" key="4">
    <source>
        <dbReference type="Proteomes" id="UP000750711"/>
    </source>
</evidence>
<feature type="compositionally biased region" description="Polar residues" evidence="2">
    <location>
        <begin position="528"/>
        <end position="537"/>
    </location>
</feature>
<evidence type="ECO:0000256" key="2">
    <source>
        <dbReference type="SAM" id="MobiDB-lite"/>
    </source>
</evidence>
<reference evidence="3" key="1">
    <citation type="submission" date="2021-03" db="EMBL/GenBank/DDBJ databases">
        <title>Comparative genomics and phylogenomic investigation of the class Geoglossomycetes provide insights into ecological specialization and systematics.</title>
        <authorList>
            <person name="Melie T."/>
            <person name="Pirro S."/>
            <person name="Miller A.N."/>
            <person name="Quandt A."/>
        </authorList>
    </citation>
    <scope>NUCLEOTIDE SEQUENCE</scope>
    <source>
        <strain evidence="3">CAQ_001_2017</strain>
    </source>
</reference>
<evidence type="ECO:0000256" key="1">
    <source>
        <dbReference type="SAM" id="Coils"/>
    </source>
</evidence>
<comment type="caution">
    <text evidence="3">The sequence shown here is derived from an EMBL/GenBank/DDBJ whole genome shotgun (WGS) entry which is preliminary data.</text>
</comment>
<accession>A0A9P8L5L8</accession>
<name>A0A9P8L5L8_9PEZI</name>